<dbReference type="OrthoDB" id="10527469at2759"/>
<protein>
    <submittedName>
        <fullName evidence="1">Uncharacterized protein</fullName>
    </submittedName>
</protein>
<dbReference type="Proteomes" id="UP000728032">
    <property type="component" value="Unassembled WGS sequence"/>
</dbReference>
<organism evidence="1">
    <name type="scientific">Oppiella nova</name>
    <dbReference type="NCBI Taxonomy" id="334625"/>
    <lineage>
        <taxon>Eukaryota</taxon>
        <taxon>Metazoa</taxon>
        <taxon>Ecdysozoa</taxon>
        <taxon>Arthropoda</taxon>
        <taxon>Chelicerata</taxon>
        <taxon>Arachnida</taxon>
        <taxon>Acari</taxon>
        <taxon>Acariformes</taxon>
        <taxon>Sarcoptiformes</taxon>
        <taxon>Oribatida</taxon>
        <taxon>Brachypylina</taxon>
        <taxon>Oppioidea</taxon>
        <taxon>Oppiidae</taxon>
        <taxon>Oppiella</taxon>
    </lineage>
</organism>
<sequence>MIPLLEQKIAYILYEAVTISVWGTTPPFIPLQCGLVGTTRVAPILHAMKQFTKLQLVHYRVAYFMSSFDEFRKGQYAAQNNQARRKYFLWNIDYNDCEGKDSGNYTVTMVTSRDQACDINSAGADTSFYEITQRLPNRQRITSDLKRLALSTIAQGAYSQGEVLWLSLDGSLEGKYVYQKLVYLDLKYLSICSSILGYDYVTTQSATLVISDRLDLNVLIAPTGAFDEFRRGGTTVCRGKGWIVGSAS</sequence>
<evidence type="ECO:0000313" key="1">
    <source>
        <dbReference type="EMBL" id="CAD7652051.1"/>
    </source>
</evidence>
<proteinExistence type="predicted"/>
<evidence type="ECO:0000313" key="2">
    <source>
        <dbReference type="Proteomes" id="UP000728032"/>
    </source>
</evidence>
<dbReference type="EMBL" id="CAJPVJ010005112">
    <property type="protein sequence ID" value="CAG2169238.1"/>
    <property type="molecule type" value="Genomic_DNA"/>
</dbReference>
<reference evidence="1" key="1">
    <citation type="submission" date="2020-11" db="EMBL/GenBank/DDBJ databases">
        <authorList>
            <person name="Tran Van P."/>
        </authorList>
    </citation>
    <scope>NUCLEOTIDE SEQUENCE</scope>
</reference>
<accession>A0A7R9M2B9</accession>
<keyword evidence="2" id="KW-1185">Reference proteome</keyword>
<gene>
    <name evidence="1" type="ORF">ONB1V03_LOCUS8718</name>
</gene>
<dbReference type="EMBL" id="OC919937">
    <property type="protein sequence ID" value="CAD7652051.1"/>
    <property type="molecule type" value="Genomic_DNA"/>
</dbReference>
<name>A0A7R9M2B9_9ACAR</name>
<dbReference type="AlphaFoldDB" id="A0A7R9M2B9"/>